<dbReference type="GO" id="GO:0016036">
    <property type="term" value="P:cellular response to phosphate starvation"/>
    <property type="evidence" value="ECO:0007669"/>
    <property type="project" value="InterPro"/>
</dbReference>
<protein>
    <recommendedName>
        <fullName evidence="14">SPX domain-containing protein</fullName>
    </recommendedName>
</protein>
<dbReference type="PANTHER" id="PTHR48477">
    <property type="entry name" value="PHOSPHATE TRANSPORTER PHO1"/>
    <property type="match status" value="1"/>
</dbReference>
<feature type="transmembrane region" description="Helical" evidence="9">
    <location>
        <begin position="513"/>
        <end position="532"/>
    </location>
</feature>
<dbReference type="AlphaFoldDB" id="A0A5N5L6K1"/>
<dbReference type="InterPro" id="IPR034092">
    <property type="entry name" value="PHO1_SPX"/>
</dbReference>
<keyword evidence="5 9" id="KW-0812">Transmembrane</keyword>
<evidence type="ECO:0000256" key="3">
    <source>
        <dbReference type="ARBA" id="ARBA00022448"/>
    </source>
</evidence>
<dbReference type="PROSITE" id="PS51382">
    <property type="entry name" value="SPX"/>
    <property type="match status" value="1"/>
</dbReference>
<feature type="domain" description="SPX" evidence="11">
    <location>
        <begin position="2"/>
        <end position="322"/>
    </location>
</feature>
<evidence type="ECO:0000256" key="8">
    <source>
        <dbReference type="SAM" id="MobiDB-lite"/>
    </source>
</evidence>
<name>A0A5N5L6K1_9ROSI</name>
<proteinExistence type="inferred from homology"/>
<evidence type="ECO:0000256" key="2">
    <source>
        <dbReference type="ARBA" id="ARBA00009665"/>
    </source>
</evidence>
<comment type="subcellular location">
    <subcellularLocation>
        <location evidence="1">Endomembrane system</location>
        <topology evidence="1">Multi-pass membrane protein</topology>
    </subcellularLocation>
</comment>
<evidence type="ECO:0000256" key="6">
    <source>
        <dbReference type="ARBA" id="ARBA00022989"/>
    </source>
</evidence>
<dbReference type="InterPro" id="IPR004342">
    <property type="entry name" value="EXS_C"/>
</dbReference>
<keyword evidence="6 9" id="KW-1133">Transmembrane helix</keyword>
<evidence type="ECO:0000313" key="13">
    <source>
        <dbReference type="Proteomes" id="UP000326939"/>
    </source>
</evidence>
<feature type="region of interest" description="Disordered" evidence="8">
    <location>
        <begin position="162"/>
        <end position="194"/>
    </location>
</feature>
<reference evidence="13" key="1">
    <citation type="journal article" date="2019" name="Gigascience">
        <title>De novo genome assembly of the endangered Acer yangbiense, a plant species with extremely small populations endemic to Yunnan Province, China.</title>
        <authorList>
            <person name="Yang J."/>
            <person name="Wariss H.M."/>
            <person name="Tao L."/>
            <person name="Zhang R."/>
            <person name="Yun Q."/>
            <person name="Hollingsworth P."/>
            <person name="Dao Z."/>
            <person name="Luo G."/>
            <person name="Guo H."/>
            <person name="Ma Y."/>
            <person name="Sun W."/>
        </authorList>
    </citation>
    <scope>NUCLEOTIDE SEQUENCE [LARGE SCALE GENOMIC DNA]</scope>
    <source>
        <strain evidence="13">cv. br00</strain>
    </source>
</reference>
<feature type="compositionally biased region" description="Polar residues" evidence="8">
    <location>
        <begin position="169"/>
        <end position="193"/>
    </location>
</feature>
<evidence type="ECO:0000256" key="5">
    <source>
        <dbReference type="ARBA" id="ARBA00022692"/>
    </source>
</evidence>
<dbReference type="Pfam" id="PF03105">
    <property type="entry name" value="SPX"/>
    <property type="match status" value="1"/>
</dbReference>
<keyword evidence="7 9" id="KW-0472">Membrane</keyword>
<dbReference type="GO" id="GO:0012505">
    <property type="term" value="C:endomembrane system"/>
    <property type="evidence" value="ECO:0007669"/>
    <property type="project" value="UniProtKB-SubCell"/>
</dbReference>
<keyword evidence="3" id="KW-0813">Transport</keyword>
<feature type="transmembrane region" description="Helical" evidence="9">
    <location>
        <begin position="480"/>
        <end position="501"/>
    </location>
</feature>
<evidence type="ECO:0000313" key="12">
    <source>
        <dbReference type="EMBL" id="KAB5537666.1"/>
    </source>
</evidence>
<sequence>MVKFSKELEAQLIPEWKEAFVNYWQLKKQIKKIKLSQKPHQPQQVLDREFGLSVFDPIRSLANHISNKLLHSNTTTEIIQVRRKSMGDGDEEVYETELVQLFSEEDEVRVFFEGLDEELNKVNLFYKNKESEFLERGEILNKQLEILLDLKQILNERRRKPNAGVLPRSWSSSPRNSGFSDSASDSNETSTDSQTDEIIAALEKNGVNFIHSVTRSKTKKGKPKMAMRIDIPATTPTRTITAVTSMLWEDLVNNPKKEGAGDFINRKKIQCAEKMIRGAFVELYRGLGLLKTYSSLNMVAFTKILKKFDKVSNQQASSSYLKVVKRSHFISSDKVVRLMDDVESIFTKHFANNDRKKTMKFLRPQRQRESHMVTFFVGLFTGCFVSLFSVYAILAHLSGIFRPNSERSYVETVYPIFRRMQIVINNAIDEPDVILCSVFALLSLHLFMYGCNIFLWKGTRINYNFIFEFQPSTALKYRDAFLIGTTFMTSVVAAMVIHLLLRASGFSPNHVDAIPGILLLVLMVDFFMADQLTSQIPLMRHMESTTCYFLAGSFKTHRYETCHSGRLYRELAYVISFLPYYWRAMQCARRWFDESDPDHLANMGKYVSAMVAAGARITYARQENNLWLGLVLVTSVFATVYQLYWDFVKDWGLLNSKSKNLWLRDDLILKNKSVYYMSIALNVVLRIAWVETVMGFRFNMVESRMLDFFLASLEVIRRGHWNFYRLENEHLNNVGKFRAVKAVPLPFRETDSDG</sequence>
<feature type="domain" description="EXS" evidence="10">
    <location>
        <begin position="563"/>
        <end position="754"/>
    </location>
</feature>
<organism evidence="12 13">
    <name type="scientific">Salix brachista</name>
    <dbReference type="NCBI Taxonomy" id="2182728"/>
    <lineage>
        <taxon>Eukaryota</taxon>
        <taxon>Viridiplantae</taxon>
        <taxon>Streptophyta</taxon>
        <taxon>Embryophyta</taxon>
        <taxon>Tracheophyta</taxon>
        <taxon>Spermatophyta</taxon>
        <taxon>Magnoliopsida</taxon>
        <taxon>eudicotyledons</taxon>
        <taxon>Gunneridae</taxon>
        <taxon>Pentapetalae</taxon>
        <taxon>rosids</taxon>
        <taxon>fabids</taxon>
        <taxon>Malpighiales</taxon>
        <taxon>Salicaceae</taxon>
        <taxon>Saliceae</taxon>
        <taxon>Salix</taxon>
    </lineage>
</organism>
<evidence type="ECO:0000256" key="7">
    <source>
        <dbReference type="ARBA" id="ARBA00023136"/>
    </source>
</evidence>
<dbReference type="CDD" id="cd14476">
    <property type="entry name" value="SPX_PHO1_like"/>
    <property type="match status" value="1"/>
</dbReference>
<evidence type="ECO:0000256" key="4">
    <source>
        <dbReference type="ARBA" id="ARBA00022592"/>
    </source>
</evidence>
<dbReference type="PROSITE" id="PS51380">
    <property type="entry name" value="EXS"/>
    <property type="match status" value="1"/>
</dbReference>
<evidence type="ECO:0000259" key="11">
    <source>
        <dbReference type="PROSITE" id="PS51382"/>
    </source>
</evidence>
<comment type="caution">
    <text evidence="12">The sequence shown here is derived from an EMBL/GenBank/DDBJ whole genome shotgun (WGS) entry which is preliminary data.</text>
</comment>
<dbReference type="InterPro" id="IPR052486">
    <property type="entry name" value="PHO1"/>
</dbReference>
<feature type="transmembrane region" description="Helical" evidence="9">
    <location>
        <begin position="626"/>
        <end position="645"/>
    </location>
</feature>
<dbReference type="GO" id="GO:0006817">
    <property type="term" value="P:phosphate ion transport"/>
    <property type="evidence" value="ECO:0007669"/>
    <property type="project" value="UniProtKB-KW"/>
</dbReference>
<dbReference type="PANTHER" id="PTHR48477:SF1">
    <property type="entry name" value="PHOSPHATE TRANSPORTER PHO1"/>
    <property type="match status" value="1"/>
</dbReference>
<feature type="transmembrane region" description="Helical" evidence="9">
    <location>
        <begin position="373"/>
        <end position="394"/>
    </location>
</feature>
<feature type="transmembrane region" description="Helical" evidence="9">
    <location>
        <begin position="438"/>
        <end position="459"/>
    </location>
</feature>
<comment type="similarity">
    <text evidence="2">Belongs to the SYG1 (TC 2.A.94) family.</text>
</comment>
<evidence type="ECO:0000256" key="9">
    <source>
        <dbReference type="SAM" id="Phobius"/>
    </source>
</evidence>
<dbReference type="Proteomes" id="UP000326939">
    <property type="component" value="Chromosome 10"/>
</dbReference>
<evidence type="ECO:0008006" key="14">
    <source>
        <dbReference type="Google" id="ProtNLM"/>
    </source>
</evidence>
<evidence type="ECO:0000259" key="10">
    <source>
        <dbReference type="PROSITE" id="PS51380"/>
    </source>
</evidence>
<dbReference type="Pfam" id="PF03124">
    <property type="entry name" value="EXS"/>
    <property type="match status" value="1"/>
</dbReference>
<accession>A0A5N5L6K1</accession>
<dbReference type="EMBL" id="VDCV01000010">
    <property type="protein sequence ID" value="KAB5537666.1"/>
    <property type="molecule type" value="Genomic_DNA"/>
</dbReference>
<feature type="transmembrane region" description="Helical" evidence="9">
    <location>
        <begin position="674"/>
        <end position="696"/>
    </location>
</feature>
<gene>
    <name evidence="12" type="ORF">DKX38_015199</name>
</gene>
<keyword evidence="4" id="KW-0592">Phosphate transport</keyword>
<evidence type="ECO:0000256" key="1">
    <source>
        <dbReference type="ARBA" id="ARBA00004127"/>
    </source>
</evidence>
<dbReference type="InterPro" id="IPR004331">
    <property type="entry name" value="SPX_dom"/>
</dbReference>
<keyword evidence="13" id="KW-1185">Reference proteome</keyword>
<dbReference type="GO" id="GO:0016020">
    <property type="term" value="C:membrane"/>
    <property type="evidence" value="ECO:0007669"/>
    <property type="project" value="InterPro"/>
</dbReference>